<dbReference type="InterPro" id="IPR012338">
    <property type="entry name" value="Beta-lactam/transpept-like"/>
</dbReference>
<dbReference type="PANTHER" id="PTHR46825:SF9">
    <property type="entry name" value="BETA-LACTAMASE-RELATED DOMAIN-CONTAINING PROTEIN"/>
    <property type="match status" value="1"/>
</dbReference>
<gene>
    <name evidence="3" type="ORF">SAMN06265376_11229</name>
</gene>
<dbReference type="SUPFAM" id="SSF56601">
    <property type="entry name" value="beta-lactamase/transpeptidase-like"/>
    <property type="match status" value="1"/>
</dbReference>
<evidence type="ECO:0000259" key="2">
    <source>
        <dbReference type="Pfam" id="PF00144"/>
    </source>
</evidence>
<dbReference type="OrthoDB" id="9793489at2"/>
<feature type="chain" id="PRO_5012579549" evidence="1">
    <location>
        <begin position="20"/>
        <end position="457"/>
    </location>
</feature>
<dbReference type="EMBL" id="FZNY01000012">
    <property type="protein sequence ID" value="SNS35067.1"/>
    <property type="molecule type" value="Genomic_DNA"/>
</dbReference>
<feature type="signal peptide" evidence="1">
    <location>
        <begin position="1"/>
        <end position="19"/>
    </location>
</feature>
<keyword evidence="1" id="KW-0732">Signal</keyword>
<dbReference type="InterPro" id="IPR050491">
    <property type="entry name" value="AmpC-like"/>
</dbReference>
<evidence type="ECO:0000256" key="1">
    <source>
        <dbReference type="SAM" id="SignalP"/>
    </source>
</evidence>
<sequence length="457" mass="51695">MKKYLLPLLLVIISHSNFAQSEKQHLKTIEQFLIEEYPKNEPGAAVLIAKNGEIIFEKAYGLASLDPKRKLKKDMVFQIASMTKQFVSAAILQLVEEGKMSLSDTIQKYVSYYPTKTHPITIHHLLSQTSGIPNYFDVDDNEFYLLAQEHTPQQLIHYYKDESLTFKPGSKWSYSNSNYPLLGAALEKVTGQSLKDYLRIHIFEPLGMTSSGLWYPENIKKNRIPVGYNEKNGKVYPGPKIVGSALYAPGGIVSTVQDLLLWNRALVQKTVISEFVVEQLTTEKTIDSGEGTGYGYGFFIKNLKGSPTIQHGGNLFGYTSSGLYLPNEDLFICILANRKFDRTEELANYLASVLLNNPIEIFSKKEISKEQLQDYIGIYELQSEELSRTFEIKLYDNQLLLSDPKAPANDAILTPSDKDIFILKAVNASFKFQRNEKGQVTGYEVIQGETFVFKKVK</sequence>
<reference evidence="3 4" key="1">
    <citation type="submission" date="2017-06" db="EMBL/GenBank/DDBJ databases">
        <authorList>
            <person name="Kim H.J."/>
            <person name="Triplett B.A."/>
        </authorList>
    </citation>
    <scope>NUCLEOTIDE SEQUENCE [LARGE SCALE GENOMIC DNA]</scope>
    <source>
        <strain evidence="3 4">DSM 25597</strain>
    </source>
</reference>
<dbReference type="Proteomes" id="UP000198379">
    <property type="component" value="Unassembled WGS sequence"/>
</dbReference>
<protein>
    <submittedName>
        <fullName evidence="3">CubicO group peptidase, beta-lactamase class C family</fullName>
    </submittedName>
</protein>
<feature type="domain" description="Beta-lactamase-related" evidence="2">
    <location>
        <begin position="34"/>
        <end position="349"/>
    </location>
</feature>
<dbReference type="PANTHER" id="PTHR46825">
    <property type="entry name" value="D-ALANYL-D-ALANINE-CARBOXYPEPTIDASE/ENDOPEPTIDASE AMPH"/>
    <property type="match status" value="1"/>
</dbReference>
<proteinExistence type="predicted"/>
<evidence type="ECO:0000313" key="3">
    <source>
        <dbReference type="EMBL" id="SNS35067.1"/>
    </source>
</evidence>
<evidence type="ECO:0000313" key="4">
    <source>
        <dbReference type="Proteomes" id="UP000198379"/>
    </source>
</evidence>
<name>A0A239DRW2_9FLAO</name>
<keyword evidence="4" id="KW-1185">Reference proteome</keyword>
<dbReference type="Pfam" id="PF00144">
    <property type="entry name" value="Beta-lactamase"/>
    <property type="match status" value="1"/>
</dbReference>
<organism evidence="3 4">
    <name type="scientific">Dokdonia pacifica</name>
    <dbReference type="NCBI Taxonomy" id="1627892"/>
    <lineage>
        <taxon>Bacteria</taxon>
        <taxon>Pseudomonadati</taxon>
        <taxon>Bacteroidota</taxon>
        <taxon>Flavobacteriia</taxon>
        <taxon>Flavobacteriales</taxon>
        <taxon>Flavobacteriaceae</taxon>
        <taxon>Dokdonia</taxon>
    </lineage>
</organism>
<dbReference type="AlphaFoldDB" id="A0A239DRW2"/>
<dbReference type="InterPro" id="IPR001466">
    <property type="entry name" value="Beta-lactam-related"/>
</dbReference>
<dbReference type="RefSeq" id="WP_089373886.1">
    <property type="nucleotide sequence ID" value="NZ_BMEP01000011.1"/>
</dbReference>
<dbReference type="Gene3D" id="3.40.710.10">
    <property type="entry name" value="DD-peptidase/beta-lactamase superfamily"/>
    <property type="match status" value="1"/>
</dbReference>
<accession>A0A239DRW2</accession>